<dbReference type="SMART" id="SM00421">
    <property type="entry name" value="HTH_LUXR"/>
    <property type="match status" value="1"/>
</dbReference>
<reference evidence="5" key="1">
    <citation type="submission" date="2019-09" db="EMBL/GenBank/DDBJ databases">
        <authorList>
            <person name="Teo W.F.A."/>
            <person name="Duangmal K."/>
        </authorList>
    </citation>
    <scope>NUCLEOTIDE SEQUENCE [LARGE SCALE GENOMIC DNA]</scope>
    <source>
        <strain evidence="5">K81G1</strain>
    </source>
</reference>
<dbReference type="Proteomes" id="UP000319769">
    <property type="component" value="Unassembled WGS sequence"/>
</dbReference>
<keyword evidence="2" id="KW-0238">DNA-binding</keyword>
<dbReference type="PANTHER" id="PTHR44688:SF16">
    <property type="entry name" value="DNA-BINDING TRANSCRIPTIONAL ACTIVATOR DEVR_DOSR"/>
    <property type="match status" value="1"/>
</dbReference>
<dbReference type="InterPro" id="IPR016032">
    <property type="entry name" value="Sig_transdc_resp-reg_C-effctor"/>
</dbReference>
<dbReference type="AlphaFoldDB" id="A0A5N0V6U3"/>
<comment type="caution">
    <text evidence="5">The sequence shown here is derived from an EMBL/GenBank/DDBJ whole genome shotgun (WGS) entry which is preliminary data.</text>
</comment>
<evidence type="ECO:0000313" key="5">
    <source>
        <dbReference type="EMBL" id="KAA9160913.1"/>
    </source>
</evidence>
<dbReference type="SUPFAM" id="SSF46894">
    <property type="entry name" value="C-terminal effector domain of the bipartite response regulators"/>
    <property type="match status" value="1"/>
</dbReference>
<dbReference type="PRINTS" id="PR00038">
    <property type="entry name" value="HTHLUXR"/>
</dbReference>
<keyword evidence="6" id="KW-1185">Reference proteome</keyword>
<organism evidence="5 6">
    <name type="scientific">Amycolatopsis acidicola</name>
    <dbReference type="NCBI Taxonomy" id="2596893"/>
    <lineage>
        <taxon>Bacteria</taxon>
        <taxon>Bacillati</taxon>
        <taxon>Actinomycetota</taxon>
        <taxon>Actinomycetes</taxon>
        <taxon>Pseudonocardiales</taxon>
        <taxon>Pseudonocardiaceae</taxon>
        <taxon>Amycolatopsis</taxon>
    </lineage>
</organism>
<feature type="domain" description="HTH luxR-type" evidence="4">
    <location>
        <begin position="134"/>
        <end position="199"/>
    </location>
</feature>
<gene>
    <name evidence="5" type="ORF">FPZ12_016025</name>
</gene>
<protein>
    <submittedName>
        <fullName evidence="5">Response regulator transcription factor</fullName>
    </submittedName>
</protein>
<name>A0A5N0V6U3_9PSEU</name>
<dbReference type="EMBL" id="VMNW02000019">
    <property type="protein sequence ID" value="KAA9160913.1"/>
    <property type="molecule type" value="Genomic_DNA"/>
</dbReference>
<keyword evidence="1" id="KW-0805">Transcription regulation</keyword>
<dbReference type="PROSITE" id="PS50043">
    <property type="entry name" value="HTH_LUXR_2"/>
    <property type="match status" value="1"/>
</dbReference>
<dbReference type="OrthoDB" id="3171430at2"/>
<dbReference type="InterPro" id="IPR011006">
    <property type="entry name" value="CheY-like_superfamily"/>
</dbReference>
<evidence type="ECO:0000259" key="4">
    <source>
        <dbReference type="PROSITE" id="PS50043"/>
    </source>
</evidence>
<evidence type="ECO:0000256" key="2">
    <source>
        <dbReference type="ARBA" id="ARBA00023125"/>
    </source>
</evidence>
<dbReference type="Pfam" id="PF00196">
    <property type="entry name" value="GerE"/>
    <property type="match status" value="1"/>
</dbReference>
<dbReference type="PROSITE" id="PS00622">
    <property type="entry name" value="HTH_LUXR_1"/>
    <property type="match status" value="1"/>
</dbReference>
<evidence type="ECO:0000256" key="1">
    <source>
        <dbReference type="ARBA" id="ARBA00023015"/>
    </source>
</evidence>
<dbReference type="CDD" id="cd06170">
    <property type="entry name" value="LuxR_C_like"/>
    <property type="match status" value="1"/>
</dbReference>
<evidence type="ECO:0000313" key="6">
    <source>
        <dbReference type="Proteomes" id="UP000319769"/>
    </source>
</evidence>
<evidence type="ECO:0000256" key="3">
    <source>
        <dbReference type="ARBA" id="ARBA00023163"/>
    </source>
</evidence>
<dbReference type="SUPFAM" id="SSF52172">
    <property type="entry name" value="CheY-like"/>
    <property type="match status" value="1"/>
</dbReference>
<dbReference type="InterPro" id="IPR000792">
    <property type="entry name" value="Tscrpt_reg_LuxR_C"/>
</dbReference>
<sequence>MFADVLAAGLRAVPGVRVAGHRPACDPQLAGFLGGARPDVVTVEVEQLAGRLATHVGDWRRVVPNARFAALTGSSDTELAAEAAHAGLDVWIPKESSTERLVSLVRLAWHGHAWYPPSLLAAVFTRWRSADLRRVQPFDSLSERENEVLRAVVSGAGAPEIAVRLRLSRHTVRTHMRNIFKKLDVHSGLELVKLARAAGIEPGAPAEFTPPPRKE</sequence>
<keyword evidence="3" id="KW-0804">Transcription</keyword>
<dbReference type="Gene3D" id="3.40.50.2300">
    <property type="match status" value="1"/>
</dbReference>
<dbReference type="GO" id="GO:0003677">
    <property type="term" value="F:DNA binding"/>
    <property type="evidence" value="ECO:0007669"/>
    <property type="project" value="UniProtKB-KW"/>
</dbReference>
<accession>A0A5N0V6U3</accession>
<proteinExistence type="predicted"/>
<dbReference type="PANTHER" id="PTHR44688">
    <property type="entry name" value="DNA-BINDING TRANSCRIPTIONAL ACTIVATOR DEVR_DOSR"/>
    <property type="match status" value="1"/>
</dbReference>
<dbReference type="GO" id="GO:0006355">
    <property type="term" value="P:regulation of DNA-templated transcription"/>
    <property type="evidence" value="ECO:0007669"/>
    <property type="project" value="InterPro"/>
</dbReference>